<name>A0A2N9H712_FAGSY</name>
<dbReference type="InterPro" id="IPR051304">
    <property type="entry name" value="SCF_F-box_domain"/>
</dbReference>
<sequence length="204" mass="23129">MSSMAYDSKQSLAMASKLKSQLPPRPPSLNPLKRKPIMETVPEDSVRIDHNTILNEPGTLRTKKVAYMCLGSEIEIEGLALLTIHVFGKFLAMFKSEDKRWSIIANDLHSLYHDVILFRDEFYAVDRNGRIVLVGLSSNVSLVTEKVFGGGDKKYLVESDGQLLLVDMYLSLVPDVDDDEVFYGAICNYRLCFKVYNLDWDGKR</sequence>
<reference evidence="3" key="1">
    <citation type="submission" date="2018-02" db="EMBL/GenBank/DDBJ databases">
        <authorList>
            <person name="Cohen D.B."/>
            <person name="Kent A.D."/>
        </authorList>
    </citation>
    <scope>NUCLEOTIDE SEQUENCE</scope>
</reference>
<evidence type="ECO:0000259" key="2">
    <source>
        <dbReference type="Pfam" id="PF03478"/>
    </source>
</evidence>
<proteinExistence type="predicted"/>
<gene>
    <name evidence="3" type="ORF">FSB_LOCUS35465</name>
</gene>
<evidence type="ECO:0000256" key="1">
    <source>
        <dbReference type="SAM" id="MobiDB-lite"/>
    </source>
</evidence>
<organism evidence="3">
    <name type="scientific">Fagus sylvatica</name>
    <name type="common">Beechnut</name>
    <dbReference type="NCBI Taxonomy" id="28930"/>
    <lineage>
        <taxon>Eukaryota</taxon>
        <taxon>Viridiplantae</taxon>
        <taxon>Streptophyta</taxon>
        <taxon>Embryophyta</taxon>
        <taxon>Tracheophyta</taxon>
        <taxon>Spermatophyta</taxon>
        <taxon>Magnoliopsida</taxon>
        <taxon>eudicotyledons</taxon>
        <taxon>Gunneridae</taxon>
        <taxon>Pentapetalae</taxon>
        <taxon>rosids</taxon>
        <taxon>fabids</taxon>
        <taxon>Fagales</taxon>
        <taxon>Fagaceae</taxon>
        <taxon>Fagus</taxon>
    </lineage>
</organism>
<feature type="region of interest" description="Disordered" evidence="1">
    <location>
        <begin position="1"/>
        <end position="35"/>
    </location>
</feature>
<dbReference type="PANTHER" id="PTHR47123">
    <property type="entry name" value="F-BOX PROTEIN SKIP23"/>
    <property type="match status" value="1"/>
</dbReference>
<accession>A0A2N9H712</accession>
<dbReference type="EMBL" id="OIVN01002935">
    <property type="protein sequence ID" value="SPD07583.1"/>
    <property type="molecule type" value="Genomic_DNA"/>
</dbReference>
<dbReference type="InterPro" id="IPR005174">
    <property type="entry name" value="KIB1-4_b-propeller"/>
</dbReference>
<feature type="domain" description="KIB1-4 beta-propeller" evidence="2">
    <location>
        <begin position="42"/>
        <end position="202"/>
    </location>
</feature>
<feature type="compositionally biased region" description="Polar residues" evidence="1">
    <location>
        <begin position="1"/>
        <end position="13"/>
    </location>
</feature>
<dbReference type="PANTHER" id="PTHR47123:SF15">
    <property type="entry name" value="F-BOX PROTEIN SKIP23"/>
    <property type="match status" value="1"/>
</dbReference>
<dbReference type="AlphaFoldDB" id="A0A2N9H712"/>
<evidence type="ECO:0000313" key="3">
    <source>
        <dbReference type="EMBL" id="SPD07583.1"/>
    </source>
</evidence>
<dbReference type="Pfam" id="PF03478">
    <property type="entry name" value="Beta-prop_KIB1-4"/>
    <property type="match status" value="1"/>
</dbReference>
<protein>
    <recommendedName>
        <fullName evidence="2">KIB1-4 beta-propeller domain-containing protein</fullName>
    </recommendedName>
</protein>